<feature type="transmembrane region" description="Helical" evidence="6">
    <location>
        <begin position="122"/>
        <end position="145"/>
    </location>
</feature>
<dbReference type="PANTHER" id="PTHR45649:SF1">
    <property type="entry name" value="TRANSPORTER, PUTATIVE (EUROFUNG)-RELATED"/>
    <property type="match status" value="1"/>
</dbReference>
<dbReference type="PIRSF" id="PIRSF006060">
    <property type="entry name" value="AA_transporter"/>
    <property type="match status" value="1"/>
</dbReference>
<evidence type="ECO:0000313" key="8">
    <source>
        <dbReference type="Proteomes" id="UP000800092"/>
    </source>
</evidence>
<keyword evidence="8" id="KW-1185">Reference proteome</keyword>
<dbReference type="OrthoDB" id="3257095at2759"/>
<dbReference type="GO" id="GO:0006865">
    <property type="term" value="P:amino acid transport"/>
    <property type="evidence" value="ECO:0007669"/>
    <property type="project" value="InterPro"/>
</dbReference>
<dbReference type="PANTHER" id="PTHR45649">
    <property type="entry name" value="AMINO-ACID PERMEASE BAT1"/>
    <property type="match status" value="1"/>
</dbReference>
<evidence type="ECO:0000256" key="4">
    <source>
        <dbReference type="ARBA" id="ARBA00022989"/>
    </source>
</evidence>
<feature type="transmembrane region" description="Helical" evidence="6">
    <location>
        <begin position="376"/>
        <end position="396"/>
    </location>
</feature>
<dbReference type="EMBL" id="ML991816">
    <property type="protein sequence ID" value="KAF2232336.1"/>
    <property type="molecule type" value="Genomic_DNA"/>
</dbReference>
<sequence>MEGTVPFSSPNGAAAMKSAEFERDRAALARSGKKQVLQRSFGLVSMIGFTCSLMITWEGVLVAFLLGFQNGGPAGFIYGFIFVGLGTLSVFITLGEMASIVPTAGGQYHWVNLLAPRRARNFLSYIIGWLTVAGWTAALASAMNFSTSLIQALAIQSNPSFSPTGWQGTLIYWAVLIFCVSVNTVLSKLLPAIEVMVLILHVMGFFAILIPLVYLSPTQNSTEIFKTFLNEGGWQSKGLAFFIGLNGNAGAFIGTDGAIHISEEVKNAAKNVPRSMVYSVILNGFLGLGILVAFLICADFEAAATSHAAVPFVPVLAAALGSNAGASVMTAIILILTIFAGVGVLASASRMTWSFARDHGLPGWRSLSQVHSKTTIPLKAIAVVAVATALLGLINIGSSTAFSDTLSLLLESLYTSYLLVCGLLLYRRLKGQIGNSMLSPTAEEFVKDVGFQHWGPWHVPSILGIINNGFACVYLIIICFFSFWPEDRKVTPANMNYSILVTGSVAVFSIAYYLARGRKTYNGPVVEIDPTWELREATFDRQHVRSK</sequence>
<dbReference type="InterPro" id="IPR004840">
    <property type="entry name" value="Amino_acid_permease_CS"/>
</dbReference>
<feature type="transmembrane region" description="Helical" evidence="6">
    <location>
        <begin position="40"/>
        <end position="64"/>
    </location>
</feature>
<comment type="subcellular location">
    <subcellularLocation>
        <location evidence="1">Membrane</location>
        <topology evidence="1">Multi-pass membrane protein</topology>
    </subcellularLocation>
</comment>
<protein>
    <submittedName>
        <fullName evidence="7">Choline transport protein</fullName>
    </submittedName>
</protein>
<dbReference type="Proteomes" id="UP000800092">
    <property type="component" value="Unassembled WGS sequence"/>
</dbReference>
<dbReference type="GO" id="GO:0016020">
    <property type="term" value="C:membrane"/>
    <property type="evidence" value="ECO:0007669"/>
    <property type="project" value="UniProtKB-SubCell"/>
</dbReference>
<proteinExistence type="predicted"/>
<organism evidence="7 8">
    <name type="scientific">Viridothelium virens</name>
    <name type="common">Speckled blister lichen</name>
    <name type="synonym">Trypethelium virens</name>
    <dbReference type="NCBI Taxonomy" id="1048519"/>
    <lineage>
        <taxon>Eukaryota</taxon>
        <taxon>Fungi</taxon>
        <taxon>Dikarya</taxon>
        <taxon>Ascomycota</taxon>
        <taxon>Pezizomycotina</taxon>
        <taxon>Dothideomycetes</taxon>
        <taxon>Dothideomycetes incertae sedis</taxon>
        <taxon>Trypetheliales</taxon>
        <taxon>Trypetheliaceae</taxon>
        <taxon>Viridothelium</taxon>
    </lineage>
</organism>
<gene>
    <name evidence="7" type="ORF">EV356DRAFT_505295</name>
</gene>
<feature type="transmembrane region" description="Helical" evidence="6">
    <location>
        <begin position="76"/>
        <end position="101"/>
    </location>
</feature>
<dbReference type="PROSITE" id="PS00218">
    <property type="entry name" value="AMINO_ACID_PERMEASE_1"/>
    <property type="match status" value="1"/>
</dbReference>
<accession>A0A6A6H2M3</accession>
<feature type="transmembrane region" description="Helical" evidence="6">
    <location>
        <begin position="332"/>
        <end position="355"/>
    </location>
</feature>
<feature type="transmembrane region" description="Helical" evidence="6">
    <location>
        <begin position="165"/>
        <end position="186"/>
    </location>
</feature>
<keyword evidence="2" id="KW-0813">Transport</keyword>
<dbReference type="AlphaFoldDB" id="A0A6A6H2M3"/>
<name>A0A6A6H2M3_VIRVR</name>
<keyword evidence="5 6" id="KW-0472">Membrane</keyword>
<dbReference type="InterPro" id="IPR002293">
    <property type="entry name" value="AA/rel_permease1"/>
</dbReference>
<dbReference type="Pfam" id="PF13520">
    <property type="entry name" value="AA_permease_2"/>
    <property type="match status" value="1"/>
</dbReference>
<keyword evidence="4 6" id="KW-1133">Transmembrane helix</keyword>
<keyword evidence="3 6" id="KW-0812">Transmembrane</keyword>
<reference evidence="7" key="1">
    <citation type="journal article" date="2020" name="Stud. Mycol.">
        <title>101 Dothideomycetes genomes: a test case for predicting lifestyles and emergence of pathogens.</title>
        <authorList>
            <person name="Haridas S."/>
            <person name="Albert R."/>
            <person name="Binder M."/>
            <person name="Bloem J."/>
            <person name="Labutti K."/>
            <person name="Salamov A."/>
            <person name="Andreopoulos B."/>
            <person name="Baker S."/>
            <person name="Barry K."/>
            <person name="Bills G."/>
            <person name="Bluhm B."/>
            <person name="Cannon C."/>
            <person name="Castanera R."/>
            <person name="Culley D."/>
            <person name="Daum C."/>
            <person name="Ezra D."/>
            <person name="Gonzalez J."/>
            <person name="Henrissat B."/>
            <person name="Kuo A."/>
            <person name="Liang C."/>
            <person name="Lipzen A."/>
            <person name="Lutzoni F."/>
            <person name="Magnuson J."/>
            <person name="Mondo S."/>
            <person name="Nolan M."/>
            <person name="Ohm R."/>
            <person name="Pangilinan J."/>
            <person name="Park H.-J."/>
            <person name="Ramirez L."/>
            <person name="Alfaro M."/>
            <person name="Sun H."/>
            <person name="Tritt A."/>
            <person name="Yoshinaga Y."/>
            <person name="Zwiers L.-H."/>
            <person name="Turgeon B."/>
            <person name="Goodwin S."/>
            <person name="Spatafora J."/>
            <person name="Crous P."/>
            <person name="Grigoriev I."/>
        </authorList>
    </citation>
    <scope>NUCLEOTIDE SEQUENCE</scope>
    <source>
        <strain evidence="7">Tuck. ex Michener</strain>
    </source>
</reference>
<evidence type="ECO:0000256" key="5">
    <source>
        <dbReference type="ARBA" id="ARBA00023136"/>
    </source>
</evidence>
<evidence type="ECO:0000256" key="2">
    <source>
        <dbReference type="ARBA" id="ARBA00022448"/>
    </source>
</evidence>
<feature type="transmembrane region" description="Helical" evidence="6">
    <location>
        <begin position="193"/>
        <end position="215"/>
    </location>
</feature>
<evidence type="ECO:0000256" key="1">
    <source>
        <dbReference type="ARBA" id="ARBA00004141"/>
    </source>
</evidence>
<evidence type="ECO:0000256" key="6">
    <source>
        <dbReference type="SAM" id="Phobius"/>
    </source>
</evidence>
<feature type="transmembrane region" description="Helical" evidence="6">
    <location>
        <begin position="496"/>
        <end position="515"/>
    </location>
</feature>
<evidence type="ECO:0000313" key="7">
    <source>
        <dbReference type="EMBL" id="KAF2232336.1"/>
    </source>
</evidence>
<evidence type="ECO:0000256" key="3">
    <source>
        <dbReference type="ARBA" id="ARBA00022692"/>
    </source>
</evidence>
<dbReference type="Gene3D" id="1.20.1740.10">
    <property type="entry name" value="Amino acid/polyamine transporter I"/>
    <property type="match status" value="1"/>
</dbReference>
<dbReference type="GO" id="GO:0022857">
    <property type="term" value="F:transmembrane transporter activity"/>
    <property type="evidence" value="ECO:0007669"/>
    <property type="project" value="InterPro"/>
</dbReference>
<feature type="transmembrane region" description="Helical" evidence="6">
    <location>
        <begin position="276"/>
        <end position="296"/>
    </location>
</feature>
<feature type="transmembrane region" description="Helical" evidence="6">
    <location>
        <begin position="462"/>
        <end position="484"/>
    </location>
</feature>